<sequence length="470" mass="52614">MADESSWALTWGNLQEIFQECEQSGFPCAGFRSGIFIETGTFLGQTVVALSLHFSELHTIELSTECFEAARLFAWKAARPIHYHLGNSIKVLKTILPKVSGPTVLYLDAHWSGSVTKGLEEEIPLMKELGLINDLLPHASLVIIDDLDLFAKINSFEAIDGQTGRVTGSHSADWRSITCDSVQMSCSTRAHGCFKMKTQNRFIIMLRPAGGRSAETPADSPVDQPRSFCQDLVLRSMYGAAVGATPAGTLTCQDPQKTVESVWISVPGSALQAEGLEKVRSHGRWWKQIADAIEREYRNSLGHASNSFKDLQDRMQEERTKTAKLCQKSVEHVLTREQSIALHDDLIQAFLDKNFQTRLAASWAAAKGDKTKEQKCKRELCLPFQLPIMEKYGFERSEKGVFKCLWSIRTTFFNFATIEDVDKEMQLKAVFLDFLVNPGKDLHPDVIPFAEHIYPKGYAAVCQIRTSTLK</sequence>
<organism evidence="1">
    <name type="scientific">Cladocopium goreaui</name>
    <dbReference type="NCBI Taxonomy" id="2562237"/>
    <lineage>
        <taxon>Eukaryota</taxon>
        <taxon>Sar</taxon>
        <taxon>Alveolata</taxon>
        <taxon>Dinophyceae</taxon>
        <taxon>Suessiales</taxon>
        <taxon>Symbiodiniaceae</taxon>
        <taxon>Cladocopium</taxon>
    </lineage>
</organism>
<reference evidence="1" key="1">
    <citation type="submission" date="2022-10" db="EMBL/GenBank/DDBJ databases">
        <authorList>
            <person name="Chen Y."/>
            <person name="Dougan E. K."/>
            <person name="Chan C."/>
            <person name="Rhodes N."/>
            <person name="Thang M."/>
        </authorList>
    </citation>
    <scope>NUCLEOTIDE SEQUENCE</scope>
</reference>
<dbReference type="AlphaFoldDB" id="A0A9P1BU31"/>
<evidence type="ECO:0000313" key="1">
    <source>
        <dbReference type="EMBL" id="CAI3979667.1"/>
    </source>
</evidence>
<dbReference type="EMBL" id="CAMXCT020000504">
    <property type="protein sequence ID" value="CAL1133042.1"/>
    <property type="molecule type" value="Genomic_DNA"/>
</dbReference>
<evidence type="ECO:0000313" key="2">
    <source>
        <dbReference type="EMBL" id="CAL4766979.1"/>
    </source>
</evidence>
<keyword evidence="3" id="KW-1185">Reference proteome</keyword>
<proteinExistence type="predicted"/>
<dbReference type="EMBL" id="CAMXCT010000504">
    <property type="protein sequence ID" value="CAI3979667.1"/>
    <property type="molecule type" value="Genomic_DNA"/>
</dbReference>
<name>A0A9P1BU31_9DINO</name>
<dbReference type="EMBL" id="CAMXCT030000504">
    <property type="protein sequence ID" value="CAL4766979.1"/>
    <property type="molecule type" value="Genomic_DNA"/>
</dbReference>
<dbReference type="OrthoDB" id="420725at2759"/>
<comment type="caution">
    <text evidence="1">The sequence shown here is derived from an EMBL/GenBank/DDBJ whole genome shotgun (WGS) entry which is preliminary data.</text>
</comment>
<gene>
    <name evidence="1" type="ORF">C1SCF055_LOCUS7604</name>
</gene>
<reference evidence="2 3" key="2">
    <citation type="submission" date="2024-05" db="EMBL/GenBank/DDBJ databases">
        <authorList>
            <person name="Chen Y."/>
            <person name="Shah S."/>
            <person name="Dougan E. K."/>
            <person name="Thang M."/>
            <person name="Chan C."/>
        </authorList>
    </citation>
    <scope>NUCLEOTIDE SEQUENCE [LARGE SCALE GENOMIC DNA]</scope>
</reference>
<protein>
    <submittedName>
        <fullName evidence="2">Protein C10</fullName>
    </submittedName>
</protein>
<evidence type="ECO:0000313" key="3">
    <source>
        <dbReference type="Proteomes" id="UP001152797"/>
    </source>
</evidence>
<accession>A0A9P1BU31</accession>
<dbReference type="Proteomes" id="UP001152797">
    <property type="component" value="Unassembled WGS sequence"/>
</dbReference>